<protein>
    <submittedName>
        <fullName evidence="1">Uncharacterized protein</fullName>
    </submittedName>
</protein>
<dbReference type="Proteomes" id="UP000215914">
    <property type="component" value="Unassembled WGS sequence"/>
</dbReference>
<comment type="caution">
    <text evidence="1">The sequence shown here is derived from an EMBL/GenBank/DDBJ whole genome shotgun (WGS) entry which is preliminary data.</text>
</comment>
<gene>
    <name evidence="1" type="ORF">HanXRQr2_Chr09g0396631</name>
</gene>
<sequence>MYRCLKLLDSKVTQLVKKILLCRGTFISYSYAAESMRMQWVECWINIFYPQTRSIVNPTSLYCFSFRLRLPKSFSRPKCKQDIHPIGIIWDLVMLCQEVR</sequence>
<evidence type="ECO:0000313" key="1">
    <source>
        <dbReference type="EMBL" id="KAF5791600.1"/>
    </source>
</evidence>
<reference evidence="1" key="1">
    <citation type="journal article" date="2017" name="Nature">
        <title>The sunflower genome provides insights into oil metabolism, flowering and Asterid evolution.</title>
        <authorList>
            <person name="Badouin H."/>
            <person name="Gouzy J."/>
            <person name="Grassa C.J."/>
            <person name="Murat F."/>
            <person name="Staton S.E."/>
            <person name="Cottret L."/>
            <person name="Lelandais-Briere C."/>
            <person name="Owens G.L."/>
            <person name="Carrere S."/>
            <person name="Mayjonade B."/>
            <person name="Legrand L."/>
            <person name="Gill N."/>
            <person name="Kane N.C."/>
            <person name="Bowers J.E."/>
            <person name="Hubner S."/>
            <person name="Bellec A."/>
            <person name="Berard A."/>
            <person name="Berges H."/>
            <person name="Blanchet N."/>
            <person name="Boniface M.C."/>
            <person name="Brunel D."/>
            <person name="Catrice O."/>
            <person name="Chaidir N."/>
            <person name="Claudel C."/>
            <person name="Donnadieu C."/>
            <person name="Faraut T."/>
            <person name="Fievet G."/>
            <person name="Helmstetter N."/>
            <person name="King M."/>
            <person name="Knapp S.J."/>
            <person name="Lai Z."/>
            <person name="Le Paslier M.C."/>
            <person name="Lippi Y."/>
            <person name="Lorenzon L."/>
            <person name="Mandel J.R."/>
            <person name="Marage G."/>
            <person name="Marchand G."/>
            <person name="Marquand E."/>
            <person name="Bret-Mestries E."/>
            <person name="Morien E."/>
            <person name="Nambeesan S."/>
            <person name="Nguyen T."/>
            <person name="Pegot-Espagnet P."/>
            <person name="Pouilly N."/>
            <person name="Raftis F."/>
            <person name="Sallet E."/>
            <person name="Schiex T."/>
            <person name="Thomas J."/>
            <person name="Vandecasteele C."/>
            <person name="Vares D."/>
            <person name="Vear F."/>
            <person name="Vautrin S."/>
            <person name="Crespi M."/>
            <person name="Mangin B."/>
            <person name="Burke J.M."/>
            <person name="Salse J."/>
            <person name="Munos S."/>
            <person name="Vincourt P."/>
            <person name="Rieseberg L.H."/>
            <person name="Langlade N.B."/>
        </authorList>
    </citation>
    <scope>NUCLEOTIDE SEQUENCE</scope>
    <source>
        <tissue evidence="1">Leaves</tissue>
    </source>
</reference>
<organism evidence="1 2">
    <name type="scientific">Helianthus annuus</name>
    <name type="common">Common sunflower</name>
    <dbReference type="NCBI Taxonomy" id="4232"/>
    <lineage>
        <taxon>Eukaryota</taxon>
        <taxon>Viridiplantae</taxon>
        <taxon>Streptophyta</taxon>
        <taxon>Embryophyta</taxon>
        <taxon>Tracheophyta</taxon>
        <taxon>Spermatophyta</taxon>
        <taxon>Magnoliopsida</taxon>
        <taxon>eudicotyledons</taxon>
        <taxon>Gunneridae</taxon>
        <taxon>Pentapetalae</taxon>
        <taxon>asterids</taxon>
        <taxon>campanulids</taxon>
        <taxon>Asterales</taxon>
        <taxon>Asteraceae</taxon>
        <taxon>Asteroideae</taxon>
        <taxon>Heliantheae alliance</taxon>
        <taxon>Heliantheae</taxon>
        <taxon>Helianthus</taxon>
    </lineage>
</organism>
<evidence type="ECO:0000313" key="2">
    <source>
        <dbReference type="Proteomes" id="UP000215914"/>
    </source>
</evidence>
<dbReference type="AlphaFoldDB" id="A0A9K3N9H9"/>
<reference evidence="1" key="2">
    <citation type="submission" date="2020-06" db="EMBL/GenBank/DDBJ databases">
        <title>Helianthus annuus Genome sequencing and assembly Release 2.</title>
        <authorList>
            <person name="Gouzy J."/>
            <person name="Langlade N."/>
            <person name="Munos S."/>
        </authorList>
    </citation>
    <scope>NUCLEOTIDE SEQUENCE</scope>
    <source>
        <tissue evidence="1">Leaves</tissue>
    </source>
</reference>
<name>A0A9K3N9H9_HELAN</name>
<dbReference type="EMBL" id="MNCJ02000324">
    <property type="protein sequence ID" value="KAF5791600.1"/>
    <property type="molecule type" value="Genomic_DNA"/>
</dbReference>
<proteinExistence type="predicted"/>
<keyword evidence="2" id="KW-1185">Reference proteome</keyword>
<dbReference type="Gramene" id="mRNA:HanXRQr2_Chr09g0396631">
    <property type="protein sequence ID" value="mRNA:HanXRQr2_Chr09g0396631"/>
    <property type="gene ID" value="HanXRQr2_Chr09g0396631"/>
</dbReference>
<accession>A0A9K3N9H9</accession>